<dbReference type="KEGG" id="bti:BTG_07365"/>
<reference evidence="2 3" key="1">
    <citation type="submission" date="2012-08" db="EMBL/GenBank/DDBJ databases">
        <authorList>
            <person name="Doggett N."/>
            <person name="Teshima H."/>
            <person name="Bruce D."/>
            <person name="Detter J.C."/>
            <person name="Johnson S.L."/>
            <person name="Han C."/>
        </authorList>
    </citation>
    <scope>NUCLEOTIDE SEQUENCE [LARGE SCALE GENOMIC DNA]</scope>
    <source>
        <strain evidence="2 3">HD-771</strain>
    </source>
</reference>
<sequence length="43" mass="5176">MDKWSFTLNSKKQIFMSGFLSLYALLVFLVVLYCLKKDKQWNK</sequence>
<gene>
    <name evidence="2" type="ORF">BTG_07365</name>
</gene>
<keyword evidence="1" id="KW-1133">Transmembrane helix</keyword>
<feature type="transmembrane region" description="Helical" evidence="1">
    <location>
        <begin position="14"/>
        <end position="35"/>
    </location>
</feature>
<evidence type="ECO:0000313" key="2">
    <source>
        <dbReference type="EMBL" id="AFQ14955.1"/>
    </source>
</evidence>
<protein>
    <submittedName>
        <fullName evidence="2">Uncharacterized protein</fullName>
    </submittedName>
</protein>
<proteinExistence type="predicted"/>
<keyword evidence="1" id="KW-0472">Membrane</keyword>
<keyword evidence="1" id="KW-0812">Transmembrane</keyword>
<evidence type="ECO:0000256" key="1">
    <source>
        <dbReference type="SAM" id="Phobius"/>
    </source>
</evidence>
<dbReference type="EMBL" id="CP003752">
    <property type="protein sequence ID" value="AFQ14955.1"/>
    <property type="molecule type" value="Genomic_DNA"/>
</dbReference>
<accession>A0A9W3NWI6</accession>
<evidence type="ECO:0000313" key="3">
    <source>
        <dbReference type="Proteomes" id="UP000005259"/>
    </source>
</evidence>
<dbReference type="AlphaFoldDB" id="A0A9W3NWI6"/>
<name>A0A9W3NWI6_BACTU</name>
<organism evidence="2 3">
    <name type="scientific">Bacillus thuringiensis HD-771</name>
    <dbReference type="NCBI Taxonomy" id="1218175"/>
    <lineage>
        <taxon>Bacteria</taxon>
        <taxon>Bacillati</taxon>
        <taxon>Bacillota</taxon>
        <taxon>Bacilli</taxon>
        <taxon>Bacillales</taxon>
        <taxon>Bacillaceae</taxon>
        <taxon>Bacillus</taxon>
        <taxon>Bacillus cereus group</taxon>
    </lineage>
</organism>
<dbReference type="Proteomes" id="UP000005259">
    <property type="component" value="Chromosome"/>
</dbReference>